<dbReference type="EMBL" id="BART01038700">
    <property type="protein sequence ID" value="GAH06917.1"/>
    <property type="molecule type" value="Genomic_DNA"/>
</dbReference>
<reference evidence="1" key="1">
    <citation type="journal article" date="2014" name="Front. Microbiol.">
        <title>High frequency of phylogenetically diverse reductive dehalogenase-homologous genes in deep subseafloor sedimentary metagenomes.</title>
        <authorList>
            <person name="Kawai M."/>
            <person name="Futagami T."/>
            <person name="Toyoda A."/>
            <person name="Takaki Y."/>
            <person name="Nishi S."/>
            <person name="Hori S."/>
            <person name="Arai W."/>
            <person name="Tsubouchi T."/>
            <person name="Morono Y."/>
            <person name="Uchiyama I."/>
            <person name="Ito T."/>
            <person name="Fujiyama A."/>
            <person name="Inagaki F."/>
            <person name="Takami H."/>
        </authorList>
    </citation>
    <scope>NUCLEOTIDE SEQUENCE</scope>
    <source>
        <strain evidence="1">Expedition CK06-06</strain>
    </source>
</reference>
<evidence type="ECO:0000313" key="1">
    <source>
        <dbReference type="EMBL" id="GAH06917.1"/>
    </source>
</evidence>
<protein>
    <submittedName>
        <fullName evidence="1">Uncharacterized protein</fullName>
    </submittedName>
</protein>
<accession>X1CGY7</accession>
<feature type="non-terminal residue" evidence="1">
    <location>
        <position position="1"/>
    </location>
</feature>
<comment type="caution">
    <text evidence="1">The sequence shown here is derived from an EMBL/GenBank/DDBJ whole genome shotgun (WGS) entry which is preliminary data.</text>
</comment>
<dbReference type="AlphaFoldDB" id="X1CGY7"/>
<sequence length="130" mass="14279">YDQVIRSKALLRNMAQPIRDAMAIYGNPIVMKELNKRIGIDGLDHLFKTLNYTATGGQAGRTKGLETGFSTAERKVAGAVLPLRATTALIQPVSALFFTIRHPYMAVLKGYGRYIKNPKGNAKELTDNIA</sequence>
<feature type="non-terminal residue" evidence="1">
    <location>
        <position position="130"/>
    </location>
</feature>
<name>X1CGY7_9ZZZZ</name>
<proteinExistence type="predicted"/>
<gene>
    <name evidence="1" type="ORF">S01H4_64033</name>
</gene>
<organism evidence="1">
    <name type="scientific">marine sediment metagenome</name>
    <dbReference type="NCBI Taxonomy" id="412755"/>
    <lineage>
        <taxon>unclassified sequences</taxon>
        <taxon>metagenomes</taxon>
        <taxon>ecological metagenomes</taxon>
    </lineage>
</organism>